<reference evidence="1" key="1">
    <citation type="submission" date="2020-05" db="EMBL/GenBank/DDBJ databases">
        <authorList>
            <person name="Chiriac C."/>
            <person name="Salcher M."/>
            <person name="Ghai R."/>
            <person name="Kavagutti S V."/>
        </authorList>
    </citation>
    <scope>NUCLEOTIDE SEQUENCE</scope>
</reference>
<dbReference type="InterPro" id="IPR029044">
    <property type="entry name" value="Nucleotide-diphossugar_trans"/>
</dbReference>
<dbReference type="Gene3D" id="3.90.550.10">
    <property type="entry name" value="Spore Coat Polysaccharide Biosynthesis Protein SpsA, Chain A"/>
    <property type="match status" value="1"/>
</dbReference>
<sequence>MLAYGACRYIDADGQELWISKAGKWAPRILKWGPDLIPQPGMLVRRAAWEQVGGLDESFKFAFDLDLLLKLQVIGGFVDVGQVVSSFRWHGDSLTVGDRSTSLAESERARRMALSPGVRRAAWLWEGPVRVATRMAANELHRRARTRLTASATQ</sequence>
<name>A0A6J7J3T8_9ZZZZ</name>
<dbReference type="SUPFAM" id="SSF53448">
    <property type="entry name" value="Nucleotide-diphospho-sugar transferases"/>
    <property type="match status" value="1"/>
</dbReference>
<accession>A0A6J7J3T8</accession>
<dbReference type="AlphaFoldDB" id="A0A6J7J3T8"/>
<gene>
    <name evidence="1" type="ORF">UFOPK3720_01087</name>
</gene>
<protein>
    <submittedName>
        <fullName evidence="1">Unannotated protein</fullName>
    </submittedName>
</protein>
<dbReference type="EMBL" id="CAFBNB010000206">
    <property type="protein sequence ID" value="CAB4937756.1"/>
    <property type="molecule type" value="Genomic_DNA"/>
</dbReference>
<proteinExistence type="predicted"/>
<organism evidence="1">
    <name type="scientific">freshwater metagenome</name>
    <dbReference type="NCBI Taxonomy" id="449393"/>
    <lineage>
        <taxon>unclassified sequences</taxon>
        <taxon>metagenomes</taxon>
        <taxon>ecological metagenomes</taxon>
    </lineage>
</organism>
<evidence type="ECO:0000313" key="1">
    <source>
        <dbReference type="EMBL" id="CAB4937756.1"/>
    </source>
</evidence>